<comment type="caution">
    <text evidence="4">The sequence shown here is derived from an EMBL/GenBank/DDBJ whole genome shotgun (WGS) entry which is preliminary data.</text>
</comment>
<feature type="region of interest" description="Disordered" evidence="1">
    <location>
        <begin position="468"/>
        <end position="510"/>
    </location>
</feature>
<dbReference type="InterPro" id="IPR056398">
    <property type="entry name" value="Tudor_Coilin"/>
</dbReference>
<accession>A0ABD0VSF6</accession>
<organism evidence="4 5">
    <name type="scientific">Dendrobium thyrsiflorum</name>
    <name type="common">Pinecone-like raceme dendrobium</name>
    <name type="synonym">Orchid</name>
    <dbReference type="NCBI Taxonomy" id="117978"/>
    <lineage>
        <taxon>Eukaryota</taxon>
        <taxon>Viridiplantae</taxon>
        <taxon>Streptophyta</taxon>
        <taxon>Embryophyta</taxon>
        <taxon>Tracheophyta</taxon>
        <taxon>Spermatophyta</taxon>
        <taxon>Magnoliopsida</taxon>
        <taxon>Liliopsida</taxon>
        <taxon>Asparagales</taxon>
        <taxon>Orchidaceae</taxon>
        <taxon>Epidendroideae</taxon>
        <taxon>Malaxideae</taxon>
        <taxon>Dendrobiinae</taxon>
        <taxon>Dendrobium</taxon>
    </lineage>
</organism>
<dbReference type="EMBL" id="JANQDX010000002">
    <property type="protein sequence ID" value="KAL0928127.1"/>
    <property type="molecule type" value="Genomic_DNA"/>
</dbReference>
<feature type="region of interest" description="Disordered" evidence="1">
    <location>
        <begin position="159"/>
        <end position="215"/>
    </location>
</feature>
<evidence type="ECO:0000313" key="4">
    <source>
        <dbReference type="EMBL" id="KAL0928127.1"/>
    </source>
</evidence>
<gene>
    <name evidence="4" type="ORF">M5K25_002367</name>
</gene>
<feature type="domain" description="Coilin tudor" evidence="3">
    <location>
        <begin position="316"/>
        <end position="416"/>
    </location>
</feature>
<evidence type="ECO:0000313" key="5">
    <source>
        <dbReference type="Proteomes" id="UP001552299"/>
    </source>
</evidence>
<keyword evidence="5" id="KW-1185">Reference proteome</keyword>
<dbReference type="AlphaFoldDB" id="A0ABD0VSF6"/>
<feature type="compositionally biased region" description="Basic and acidic residues" evidence="1">
    <location>
        <begin position="173"/>
        <end position="189"/>
    </location>
</feature>
<evidence type="ECO:0000256" key="1">
    <source>
        <dbReference type="SAM" id="MobiDB-lite"/>
    </source>
</evidence>
<protein>
    <recommendedName>
        <fullName evidence="6">Coilin</fullName>
    </recommendedName>
</protein>
<dbReference type="Pfam" id="PF23086">
    <property type="entry name" value="Tudor_Coilin"/>
    <property type="match status" value="1"/>
</dbReference>
<dbReference type="InterPro" id="IPR024822">
    <property type="entry name" value="Coilin"/>
</dbReference>
<proteinExistence type="predicted"/>
<dbReference type="InterPro" id="IPR031722">
    <property type="entry name" value="Coilin_N"/>
</dbReference>
<feature type="compositionally biased region" description="Polar residues" evidence="1">
    <location>
        <begin position="501"/>
        <end position="510"/>
    </location>
</feature>
<reference evidence="4 5" key="1">
    <citation type="journal article" date="2024" name="Plant Biotechnol. J.">
        <title>Dendrobium thyrsiflorum genome and its molecular insights into genes involved in important horticultural traits.</title>
        <authorList>
            <person name="Chen B."/>
            <person name="Wang J.Y."/>
            <person name="Zheng P.J."/>
            <person name="Li K.L."/>
            <person name="Liang Y.M."/>
            <person name="Chen X.F."/>
            <person name="Zhang C."/>
            <person name="Zhao X."/>
            <person name="He X."/>
            <person name="Zhang G.Q."/>
            <person name="Liu Z.J."/>
            <person name="Xu Q."/>
        </authorList>
    </citation>
    <scope>NUCLEOTIDE SEQUENCE [LARGE SCALE GENOMIC DNA]</scope>
    <source>
        <strain evidence="4">GZMU011</strain>
    </source>
</reference>
<dbReference type="PANTHER" id="PTHR15197">
    <property type="entry name" value="COILIN P80"/>
    <property type="match status" value="1"/>
</dbReference>
<evidence type="ECO:0000259" key="2">
    <source>
        <dbReference type="Pfam" id="PF15862"/>
    </source>
</evidence>
<evidence type="ECO:0000259" key="3">
    <source>
        <dbReference type="Pfam" id="PF23086"/>
    </source>
</evidence>
<sequence length="560" mass="63487">MQENDGAMVRFRLVFDDRHLLDKSQRSQGLRRCWFRLKPDIKNIGELASQIRDCFGLRHRIVLFMDDFVLPSFESTCIITDTDIIRVKRKEAKQKDISKPYDAQNLLQDSENARVHDLAFNENLLADDKSQENSQGNGSYDKEILTSCMENSVHLDHLGDVGSTKRKRKHSKKLLDSKDHCDEINHENGFEPSNTSDLRKKKQARPPMSPHSSDGEEYVVGSVVQAGCISFQPQVILDAEHGSQQADETQKPLLLDGENSIKEQDRNKENTFPQTIDNDQCFKVDGAPVSDGILPLPKPEVISSAVDIKKPCKQIIHFAILPPLRRLPVKGDILAYRYIEPSSSVYPQLSSPQVGEVSSFDNKTLQILLLPVLDYVLLSEENSHGIIVQPNASRYKEDGSLEIEYLSLVDVRMVKAHGPEEEEKPYQDDRARKDKWEEALVKGSGNEPNASTAEQGNNWAQWIPNKSATAMPGSFKQSNPPFPGRGRGRTNRAPYRCMNNRIPSMNNRIPNMNTTNWNSNRNIAPWNPNMSDPRFTAVDDADALHWSYRPSGLPFPWEHH</sequence>
<dbReference type="PANTHER" id="PTHR15197:SF0">
    <property type="entry name" value="COILIN"/>
    <property type="match status" value="1"/>
</dbReference>
<evidence type="ECO:0008006" key="6">
    <source>
        <dbReference type="Google" id="ProtNLM"/>
    </source>
</evidence>
<dbReference type="Proteomes" id="UP001552299">
    <property type="component" value="Unassembled WGS sequence"/>
</dbReference>
<dbReference type="Pfam" id="PF15862">
    <property type="entry name" value="Coilin_N"/>
    <property type="match status" value="1"/>
</dbReference>
<feature type="domain" description="Coilin N-terminal" evidence="2">
    <location>
        <begin position="9"/>
        <end position="117"/>
    </location>
</feature>
<name>A0ABD0VSF6_DENTH</name>